<feature type="region of interest" description="Disordered" evidence="1">
    <location>
        <begin position="29"/>
        <end position="146"/>
    </location>
</feature>
<evidence type="ECO:0000313" key="2">
    <source>
        <dbReference type="EMBL" id="ELY89899.1"/>
    </source>
</evidence>
<dbReference type="PATRIC" id="fig|1230458.4.peg.2598"/>
<organism evidence="2 3">
    <name type="scientific">Natrialba taiwanensis DSM 12281</name>
    <dbReference type="NCBI Taxonomy" id="1230458"/>
    <lineage>
        <taxon>Archaea</taxon>
        <taxon>Methanobacteriati</taxon>
        <taxon>Methanobacteriota</taxon>
        <taxon>Stenosarchaea group</taxon>
        <taxon>Halobacteria</taxon>
        <taxon>Halobacteriales</taxon>
        <taxon>Natrialbaceae</taxon>
        <taxon>Natrialba</taxon>
    </lineage>
</organism>
<sequence length="307" mass="33611">MRTEFIRTAPTDRLLPAVSPSRTTLISRVSEYTAMDEDAPNERRELDRSTAADESATTAVTADDAAGSASRSETETEMETETESESAGTESNSAGTESNSAGTESNSAGTEPAATDSSEPNSNPDDTSAGSMPGVPDTEPEESDIPDDVQKYARFKKMDGAQYDRVNEFLRDRTYITAREWAIARLCADFRTETGVEMTKIGENLPELVPFMTDTYTPQAVNQARSSFEDKVRTAGATFLYGAMCDFFTAEELDDVMYESTEVAKFLLEVEGVDLSVEDELEAEERISSVMREVRAASEELRAEDDS</sequence>
<reference evidence="2 3" key="1">
    <citation type="journal article" date="2014" name="PLoS Genet.">
        <title>Phylogenetically driven sequencing of extremely halophilic archaea reveals strategies for static and dynamic osmo-response.</title>
        <authorList>
            <person name="Becker E.A."/>
            <person name="Seitzer P.M."/>
            <person name="Tritt A."/>
            <person name="Larsen D."/>
            <person name="Krusor M."/>
            <person name="Yao A.I."/>
            <person name="Wu D."/>
            <person name="Madern D."/>
            <person name="Eisen J.A."/>
            <person name="Darling A.E."/>
            <person name="Facciotti M.T."/>
        </authorList>
    </citation>
    <scope>NUCLEOTIDE SEQUENCE [LARGE SCALE GENOMIC DNA]</scope>
    <source>
        <strain evidence="2 3">DSM 12281</strain>
    </source>
</reference>
<dbReference type="EMBL" id="AOIL01000048">
    <property type="protein sequence ID" value="ELY89899.1"/>
    <property type="molecule type" value="Genomic_DNA"/>
</dbReference>
<feature type="compositionally biased region" description="Polar residues" evidence="1">
    <location>
        <begin position="95"/>
        <end position="130"/>
    </location>
</feature>
<feature type="compositionally biased region" description="Low complexity" evidence="1">
    <location>
        <begin position="85"/>
        <end position="94"/>
    </location>
</feature>
<dbReference type="Proteomes" id="UP000011648">
    <property type="component" value="Unassembled WGS sequence"/>
</dbReference>
<feature type="compositionally biased region" description="Basic and acidic residues" evidence="1">
    <location>
        <begin position="40"/>
        <end position="51"/>
    </location>
</feature>
<keyword evidence="3" id="KW-1185">Reference proteome</keyword>
<dbReference type="AlphaFoldDB" id="L9ZU78"/>
<feature type="compositionally biased region" description="Acidic residues" evidence="1">
    <location>
        <begin position="75"/>
        <end position="84"/>
    </location>
</feature>
<dbReference type="Pfam" id="PF19122">
    <property type="entry name" value="DUF5806"/>
    <property type="match status" value="1"/>
</dbReference>
<name>L9ZU78_9EURY</name>
<proteinExistence type="predicted"/>
<dbReference type="InterPro" id="IPR043829">
    <property type="entry name" value="DUF5806"/>
</dbReference>
<gene>
    <name evidence="2" type="ORF">C484_12891</name>
</gene>
<evidence type="ECO:0000313" key="3">
    <source>
        <dbReference type="Proteomes" id="UP000011648"/>
    </source>
</evidence>
<feature type="compositionally biased region" description="Low complexity" evidence="1">
    <location>
        <begin position="52"/>
        <end position="71"/>
    </location>
</feature>
<protein>
    <submittedName>
        <fullName evidence="2">Uncharacterized protein</fullName>
    </submittedName>
</protein>
<comment type="caution">
    <text evidence="2">The sequence shown here is derived from an EMBL/GenBank/DDBJ whole genome shotgun (WGS) entry which is preliminary data.</text>
</comment>
<accession>L9ZU78</accession>
<evidence type="ECO:0000256" key="1">
    <source>
        <dbReference type="SAM" id="MobiDB-lite"/>
    </source>
</evidence>